<dbReference type="NCBIfam" id="TIGR02532">
    <property type="entry name" value="IV_pilin_GFxxxE"/>
    <property type="match status" value="1"/>
</dbReference>
<reference evidence="2 3" key="1">
    <citation type="submission" date="2019-02" db="EMBL/GenBank/DDBJ databases">
        <title>Deep-cultivation of Planctomycetes and their phenomic and genomic characterization uncovers novel biology.</title>
        <authorList>
            <person name="Wiegand S."/>
            <person name="Jogler M."/>
            <person name="Boedeker C."/>
            <person name="Pinto D."/>
            <person name="Vollmers J."/>
            <person name="Rivas-Marin E."/>
            <person name="Kohn T."/>
            <person name="Peeters S.H."/>
            <person name="Heuer A."/>
            <person name="Rast P."/>
            <person name="Oberbeckmann S."/>
            <person name="Bunk B."/>
            <person name="Jeske O."/>
            <person name="Meyerdierks A."/>
            <person name="Storesund J.E."/>
            <person name="Kallscheuer N."/>
            <person name="Luecker S."/>
            <person name="Lage O.M."/>
            <person name="Pohl T."/>
            <person name="Merkel B.J."/>
            <person name="Hornburger P."/>
            <person name="Mueller R.-W."/>
            <person name="Bruemmer F."/>
            <person name="Labrenz M."/>
            <person name="Spormann A.M."/>
            <person name="Op den Camp H."/>
            <person name="Overmann J."/>
            <person name="Amann R."/>
            <person name="Jetten M.S.M."/>
            <person name="Mascher T."/>
            <person name="Medema M.H."/>
            <person name="Devos D.P."/>
            <person name="Kaster A.-K."/>
            <person name="Ovreas L."/>
            <person name="Rohde M."/>
            <person name="Galperin M.Y."/>
            <person name="Jogler C."/>
        </authorList>
    </citation>
    <scope>NUCLEOTIDE SEQUENCE [LARGE SCALE GENOMIC DNA]</scope>
    <source>
        <strain evidence="2 3">ETA_A8</strain>
    </source>
</reference>
<gene>
    <name evidence="2" type="ORF">ETAA8_44540</name>
</gene>
<dbReference type="OrthoDB" id="280382at2"/>
<dbReference type="InterPro" id="IPR045584">
    <property type="entry name" value="Pilin-like"/>
</dbReference>
<feature type="domain" description="DUF1559" evidence="1">
    <location>
        <begin position="34"/>
        <end position="320"/>
    </location>
</feature>
<organism evidence="2 3">
    <name type="scientific">Anatilimnocola aggregata</name>
    <dbReference type="NCBI Taxonomy" id="2528021"/>
    <lineage>
        <taxon>Bacteria</taxon>
        <taxon>Pseudomonadati</taxon>
        <taxon>Planctomycetota</taxon>
        <taxon>Planctomycetia</taxon>
        <taxon>Pirellulales</taxon>
        <taxon>Pirellulaceae</taxon>
        <taxon>Anatilimnocola</taxon>
    </lineage>
</organism>
<dbReference type="SUPFAM" id="SSF54523">
    <property type="entry name" value="Pili subunits"/>
    <property type="match status" value="1"/>
</dbReference>
<dbReference type="PANTHER" id="PTHR30093">
    <property type="entry name" value="GENERAL SECRETION PATHWAY PROTEIN G"/>
    <property type="match status" value="1"/>
</dbReference>
<dbReference type="NCBIfam" id="TIGR04294">
    <property type="entry name" value="pre_pil_HX9DG"/>
    <property type="match status" value="1"/>
</dbReference>
<dbReference type="Pfam" id="PF07963">
    <property type="entry name" value="N_methyl"/>
    <property type="match status" value="1"/>
</dbReference>
<dbReference type="InterPro" id="IPR011453">
    <property type="entry name" value="DUF1559"/>
</dbReference>
<evidence type="ECO:0000313" key="3">
    <source>
        <dbReference type="Proteomes" id="UP000315017"/>
    </source>
</evidence>
<protein>
    <submittedName>
        <fullName evidence="2">Putative major pilin subunit</fullName>
    </submittedName>
</protein>
<dbReference type="PROSITE" id="PS00409">
    <property type="entry name" value="PROKAR_NTER_METHYL"/>
    <property type="match status" value="1"/>
</dbReference>
<keyword evidence="3" id="KW-1185">Reference proteome</keyword>
<dbReference type="Proteomes" id="UP000315017">
    <property type="component" value="Chromosome"/>
</dbReference>
<dbReference type="InterPro" id="IPR012902">
    <property type="entry name" value="N_methyl_site"/>
</dbReference>
<name>A0A517YGI4_9BACT</name>
<accession>A0A517YGI4</accession>
<dbReference type="PANTHER" id="PTHR30093:SF2">
    <property type="entry name" value="TYPE II SECRETION SYSTEM PROTEIN H"/>
    <property type="match status" value="1"/>
</dbReference>
<dbReference type="AlphaFoldDB" id="A0A517YGI4"/>
<dbReference type="KEGG" id="aagg:ETAA8_44540"/>
<evidence type="ECO:0000259" key="1">
    <source>
        <dbReference type="Pfam" id="PF07596"/>
    </source>
</evidence>
<dbReference type="InterPro" id="IPR027558">
    <property type="entry name" value="Pre_pil_HX9DG_C"/>
</dbReference>
<dbReference type="Pfam" id="PF07596">
    <property type="entry name" value="SBP_bac_10"/>
    <property type="match status" value="1"/>
</dbReference>
<dbReference type="RefSeq" id="WP_145093022.1">
    <property type="nucleotide sequence ID" value="NZ_CP036274.1"/>
</dbReference>
<sequence length="338" mass="35684">MPSLRHQRGFTLVELLVVIAIIGVLVALLLPAVQAAREAARRTQCANHLKQLALGMQNHHDTLLRLPPGGAEDQAPFGVEASPAGKWGSSWFVYILPYIEQQSLYEKWQFTGSSGAFNTNNNTVATGVVIKIFFCPSSPLQVKAPNRQTGSTFATYVGLSGAVDGLIPGFSETRINALPNAGIVSGGGVLIPNGQLKLSAITDGTSNTMAISEHGNFLIDTAGKRQEWRASQTWGWYLGVKSTGIPPNFDNAHGDNRQPNLTSIRYPINHAPAGGWPNDVTGTGVGLNGNFTGGNVPINSPHPGGVQAAFADGSVRFLANNSTLAALAQLATRDDGVP</sequence>
<dbReference type="EMBL" id="CP036274">
    <property type="protein sequence ID" value="QDU29345.1"/>
    <property type="molecule type" value="Genomic_DNA"/>
</dbReference>
<evidence type="ECO:0000313" key="2">
    <source>
        <dbReference type="EMBL" id="QDU29345.1"/>
    </source>
</evidence>
<dbReference type="Gene3D" id="3.30.700.10">
    <property type="entry name" value="Glycoprotein, Type 4 Pilin"/>
    <property type="match status" value="1"/>
</dbReference>
<proteinExistence type="predicted"/>